<dbReference type="KEGG" id="sbf:JCM31447_05220"/>
<name>A0A4P2VS53_FLUSA</name>
<accession>A0A4P2VS53</accession>
<dbReference type="EMBL" id="AP019368">
    <property type="protein sequence ID" value="BBH52085.1"/>
    <property type="molecule type" value="Genomic_DNA"/>
</dbReference>
<dbReference type="CDD" id="cd02440">
    <property type="entry name" value="AdoMet_MTases"/>
    <property type="match status" value="1"/>
</dbReference>
<evidence type="ECO:0000256" key="2">
    <source>
        <dbReference type="ARBA" id="ARBA00022679"/>
    </source>
</evidence>
<proteinExistence type="predicted"/>
<dbReference type="InterPro" id="IPR004398">
    <property type="entry name" value="RNA_MeTrfase_RsmD"/>
</dbReference>
<dbReference type="Pfam" id="PF03602">
    <property type="entry name" value="Cons_hypoth95"/>
    <property type="match status" value="1"/>
</dbReference>
<dbReference type="PANTHER" id="PTHR43542:SF1">
    <property type="entry name" value="METHYLTRANSFERASE"/>
    <property type="match status" value="1"/>
</dbReference>
<dbReference type="InterPro" id="IPR029063">
    <property type="entry name" value="SAM-dependent_MTases_sf"/>
</dbReference>
<keyword evidence="1 3" id="KW-0489">Methyltransferase</keyword>
<dbReference type="Proteomes" id="UP000291236">
    <property type="component" value="Chromosome"/>
</dbReference>
<protein>
    <submittedName>
        <fullName evidence="3">16S rRNA (Guanine(966)-N(2))-methyltransferase RsmD</fullName>
    </submittedName>
</protein>
<keyword evidence="2 3" id="KW-0808">Transferase</keyword>
<dbReference type="Gene3D" id="3.40.50.150">
    <property type="entry name" value="Vaccinia Virus protein VP39"/>
    <property type="match status" value="1"/>
</dbReference>
<sequence length="189" mass="21491">MRVIAGKFKRRNLTTAAGNDITRPTSDRVKESIFNMLAQELHASNVLDLFSGSGSLGIEALSRGASKVTFVEKNHEPAHCIQMNLDSLQIPKSDYSVVKSDVTRFLASYSSQEKFDLIFADPPYKSPWYTHSLEDLEKAKVCNKNCTVIFEMPKDLEISIQSNIKGWSKDDVRIYGKTKIEIWRKREEI</sequence>
<dbReference type="OrthoDB" id="9803017at2"/>
<dbReference type="PIRSF" id="PIRSF004553">
    <property type="entry name" value="CHP00095"/>
    <property type="match status" value="1"/>
</dbReference>
<gene>
    <name evidence="3" type="primary">rsmD</name>
    <name evidence="3" type="ORF">JCM31447_05220</name>
</gene>
<dbReference type="InterPro" id="IPR002052">
    <property type="entry name" value="DNA_methylase_N6_adenine_CS"/>
</dbReference>
<reference evidence="3 4" key="1">
    <citation type="submission" date="2018-12" db="EMBL/GenBank/DDBJ databases">
        <title>Rubrispira sanarue gen. nov., sp., nov., a member of the order Silvanigrellales, isolated from a brackish lake in Hamamatsu Japan.</title>
        <authorList>
            <person name="Maejima Y."/>
            <person name="Iino T."/>
            <person name="Muraguchi Y."/>
            <person name="Fukuda K."/>
            <person name="Nojiri H."/>
            <person name="Ohkuma M."/>
            <person name="Moriuchi R."/>
            <person name="Dohra H."/>
            <person name="Kimbara K."/>
            <person name="Shintani M."/>
        </authorList>
    </citation>
    <scope>NUCLEOTIDE SEQUENCE [LARGE SCALE GENOMIC DNA]</scope>
    <source>
        <strain evidence="3 4">RF1110005</strain>
    </source>
</reference>
<organism evidence="3 4">
    <name type="scientific">Fluviispira sanaruensis</name>
    <dbReference type="NCBI Taxonomy" id="2493639"/>
    <lineage>
        <taxon>Bacteria</taxon>
        <taxon>Pseudomonadati</taxon>
        <taxon>Bdellovibrionota</taxon>
        <taxon>Oligoflexia</taxon>
        <taxon>Silvanigrellales</taxon>
        <taxon>Silvanigrellaceae</taxon>
        <taxon>Fluviispira</taxon>
    </lineage>
</organism>
<dbReference type="PROSITE" id="PS00092">
    <property type="entry name" value="N6_MTASE"/>
    <property type="match status" value="1"/>
</dbReference>
<evidence type="ECO:0000313" key="4">
    <source>
        <dbReference type="Proteomes" id="UP000291236"/>
    </source>
</evidence>
<keyword evidence="4" id="KW-1185">Reference proteome</keyword>
<dbReference type="GO" id="GO:0031167">
    <property type="term" value="P:rRNA methylation"/>
    <property type="evidence" value="ECO:0007669"/>
    <property type="project" value="InterPro"/>
</dbReference>
<dbReference type="SUPFAM" id="SSF53335">
    <property type="entry name" value="S-adenosyl-L-methionine-dependent methyltransferases"/>
    <property type="match status" value="1"/>
</dbReference>
<evidence type="ECO:0000256" key="1">
    <source>
        <dbReference type="ARBA" id="ARBA00022603"/>
    </source>
</evidence>
<dbReference type="AlphaFoldDB" id="A0A4P2VS53"/>
<dbReference type="PANTHER" id="PTHR43542">
    <property type="entry name" value="METHYLTRANSFERASE"/>
    <property type="match status" value="1"/>
</dbReference>
<dbReference type="RefSeq" id="WP_130606226.1">
    <property type="nucleotide sequence ID" value="NZ_AP019368.1"/>
</dbReference>
<dbReference type="NCBIfam" id="TIGR00095">
    <property type="entry name" value="16S rRNA (guanine(966)-N(2))-methyltransferase RsmD"/>
    <property type="match status" value="1"/>
</dbReference>
<evidence type="ECO:0000313" key="3">
    <source>
        <dbReference type="EMBL" id="BBH52085.1"/>
    </source>
</evidence>
<dbReference type="GO" id="GO:0008168">
    <property type="term" value="F:methyltransferase activity"/>
    <property type="evidence" value="ECO:0007669"/>
    <property type="project" value="UniProtKB-KW"/>
</dbReference>
<dbReference type="GO" id="GO:0003676">
    <property type="term" value="F:nucleic acid binding"/>
    <property type="evidence" value="ECO:0007669"/>
    <property type="project" value="InterPro"/>
</dbReference>